<dbReference type="InterPro" id="IPR027417">
    <property type="entry name" value="P-loop_NTPase"/>
</dbReference>
<feature type="transmembrane region" description="Helical" evidence="1">
    <location>
        <begin position="361"/>
        <end position="381"/>
    </location>
</feature>
<dbReference type="PROSITE" id="PS50893">
    <property type="entry name" value="ABC_TRANSPORTER_2"/>
    <property type="match status" value="1"/>
</dbReference>
<keyword evidence="1" id="KW-0472">Membrane</keyword>
<feature type="transmembrane region" description="Helical" evidence="1">
    <location>
        <begin position="272"/>
        <end position="294"/>
    </location>
</feature>
<dbReference type="InterPro" id="IPR017871">
    <property type="entry name" value="ABC_transporter-like_CS"/>
</dbReference>
<dbReference type="GO" id="GO:0005319">
    <property type="term" value="F:lipid transporter activity"/>
    <property type="evidence" value="ECO:0007669"/>
    <property type="project" value="TreeGrafter"/>
</dbReference>
<dbReference type="PROSITE" id="PS00211">
    <property type="entry name" value="ABC_TRANSPORTER_1"/>
    <property type="match status" value="1"/>
</dbReference>
<dbReference type="Proteomes" id="UP000076722">
    <property type="component" value="Unassembled WGS sequence"/>
</dbReference>
<dbReference type="GO" id="GO:0016887">
    <property type="term" value="F:ATP hydrolysis activity"/>
    <property type="evidence" value="ECO:0007669"/>
    <property type="project" value="InterPro"/>
</dbReference>
<gene>
    <name evidence="3" type="ORF">SISNIDRAFT_481417</name>
</gene>
<dbReference type="Pfam" id="PF00005">
    <property type="entry name" value="ABC_tran"/>
    <property type="match status" value="1"/>
</dbReference>
<keyword evidence="1" id="KW-1133">Transmembrane helix</keyword>
<proteinExistence type="predicted"/>
<dbReference type="GO" id="GO:0005524">
    <property type="term" value="F:ATP binding"/>
    <property type="evidence" value="ECO:0007669"/>
    <property type="project" value="InterPro"/>
</dbReference>
<evidence type="ECO:0000256" key="1">
    <source>
        <dbReference type="SAM" id="Phobius"/>
    </source>
</evidence>
<dbReference type="InterPro" id="IPR026082">
    <property type="entry name" value="ABCA"/>
</dbReference>
<name>A0A165AAP6_9AGAM</name>
<evidence type="ECO:0000259" key="2">
    <source>
        <dbReference type="PROSITE" id="PS50893"/>
    </source>
</evidence>
<dbReference type="Gene3D" id="3.40.50.300">
    <property type="entry name" value="P-loop containing nucleotide triphosphate hydrolases"/>
    <property type="match status" value="1"/>
</dbReference>
<dbReference type="AlphaFoldDB" id="A0A165AAP6"/>
<feature type="transmembrane region" description="Helical" evidence="1">
    <location>
        <begin position="26"/>
        <end position="50"/>
    </location>
</feature>
<accession>A0A165AAP6</accession>
<dbReference type="GO" id="GO:0140359">
    <property type="term" value="F:ABC-type transporter activity"/>
    <property type="evidence" value="ECO:0007669"/>
    <property type="project" value="InterPro"/>
</dbReference>
<dbReference type="STRING" id="1314777.A0A165AAP6"/>
<feature type="transmembrane region" description="Helical" evidence="1">
    <location>
        <begin position="401"/>
        <end position="425"/>
    </location>
</feature>
<reference evidence="3 4" key="1">
    <citation type="journal article" date="2016" name="Mol. Biol. Evol.">
        <title>Comparative Genomics of Early-Diverging Mushroom-Forming Fungi Provides Insights into the Origins of Lignocellulose Decay Capabilities.</title>
        <authorList>
            <person name="Nagy L.G."/>
            <person name="Riley R."/>
            <person name="Tritt A."/>
            <person name="Adam C."/>
            <person name="Daum C."/>
            <person name="Floudas D."/>
            <person name="Sun H."/>
            <person name="Yadav J.S."/>
            <person name="Pangilinan J."/>
            <person name="Larsson K.H."/>
            <person name="Matsuura K."/>
            <person name="Barry K."/>
            <person name="Labutti K."/>
            <person name="Kuo R."/>
            <person name="Ohm R.A."/>
            <person name="Bhattacharya S.S."/>
            <person name="Shirouzu T."/>
            <person name="Yoshinaga Y."/>
            <person name="Martin F.M."/>
            <person name="Grigoriev I.V."/>
            <person name="Hibbett D.S."/>
        </authorList>
    </citation>
    <scope>NUCLEOTIDE SEQUENCE [LARGE SCALE GENOMIC DNA]</scope>
    <source>
        <strain evidence="3 4">HHB9708</strain>
    </source>
</reference>
<organism evidence="3 4">
    <name type="scientific">Sistotremastrum niveocremeum HHB9708</name>
    <dbReference type="NCBI Taxonomy" id="1314777"/>
    <lineage>
        <taxon>Eukaryota</taxon>
        <taxon>Fungi</taxon>
        <taxon>Dikarya</taxon>
        <taxon>Basidiomycota</taxon>
        <taxon>Agaricomycotina</taxon>
        <taxon>Agaricomycetes</taxon>
        <taxon>Sistotremastrales</taxon>
        <taxon>Sistotremastraceae</taxon>
        <taxon>Sertulicium</taxon>
        <taxon>Sertulicium niveocremeum</taxon>
    </lineage>
</organism>
<sequence length="761" mass="84126">MSRSLFIRQFAALTWKNWIVLSKHPFLNILRCFIMPVAYGLFLGVAQLFLTKPNDLGIGSPISTYSLASQFDGSTKLVWADNTNGTGFPKPNDIMAHISSGLNTRQLAAIRQVSSPDDIPPTCPQNFNLFSECYAAVAFNSMPSSANGSTPLNYTIRSDAGLFFIDVQGHRSDFEKRVLPLQWAVDSAIIELRTGVKIPPPQEWPFTRETNAEQALKTRLSFIRGLRQLLVLALFILFLGIVYQLPGSFMGERASLVTSHMQAMGVLETARIISWHVSISLAYLPAWVIVGIIWHFRIFSGTSLGLVVIIHILLGLSLASYSMFLGVWFSHSPQLAAVSSTFFTIMLAVLALVLSHITAGASVVFTLIFPPSFYIFVIRALCGWELALNGTHITRGDPDNGLIILPLIVVAIINIFMWPTLTAWIEHMLYDARNPRASGRADSWKFWRRTTPVAMNETQHADSAISIRELGKDFPQGIFRNRSVIAIGELSLEIPRNGIYVILGPESQPASLSLADFWVGHVDPLRSTEHTLRRMIATDPAMTLSLWSSIKRPVGAKQEDLKMLLEDCDLKAKIYSNAETLSGGQKRKLQLAVGMVGGSEILLVDECTSGVDPLSRRALWKTLTSVKHDRTIVFTTHFLDEADLLGDNVAILTAPGKLVAHGTPVELKTRLGPGYIIHVHFQSAAESKSNELVDERAGTLLGLIKQHTPLAVRNDATTEVISYQLHCKDVASIGNALETVEAHKSSLGFYKAIFSCWFQLY</sequence>
<keyword evidence="1" id="KW-0812">Transmembrane</keyword>
<feature type="domain" description="ABC transporter" evidence="2">
    <location>
        <begin position="465"/>
        <end position="680"/>
    </location>
</feature>
<protein>
    <submittedName>
        <fullName evidence="3">p-loop containing nucleoside triphosphate hydrolase protein</fullName>
    </submittedName>
</protein>
<dbReference type="OrthoDB" id="8061355at2759"/>
<feature type="transmembrane region" description="Helical" evidence="1">
    <location>
        <begin position="229"/>
        <end position="246"/>
    </location>
</feature>
<evidence type="ECO:0000313" key="3">
    <source>
        <dbReference type="EMBL" id="KZS98709.1"/>
    </source>
</evidence>
<feature type="transmembrane region" description="Helical" evidence="1">
    <location>
        <begin position="306"/>
        <end position="329"/>
    </location>
</feature>
<evidence type="ECO:0000313" key="4">
    <source>
        <dbReference type="Proteomes" id="UP000076722"/>
    </source>
</evidence>
<dbReference type="EMBL" id="KV419395">
    <property type="protein sequence ID" value="KZS98709.1"/>
    <property type="molecule type" value="Genomic_DNA"/>
</dbReference>
<dbReference type="PANTHER" id="PTHR19229">
    <property type="entry name" value="ATP-BINDING CASSETTE TRANSPORTER SUBFAMILY A ABCA"/>
    <property type="match status" value="1"/>
</dbReference>
<dbReference type="SUPFAM" id="SSF52540">
    <property type="entry name" value="P-loop containing nucleoside triphosphate hydrolases"/>
    <property type="match status" value="1"/>
</dbReference>
<dbReference type="InterPro" id="IPR003439">
    <property type="entry name" value="ABC_transporter-like_ATP-bd"/>
</dbReference>
<keyword evidence="4" id="KW-1185">Reference proteome</keyword>
<dbReference type="GO" id="GO:0016020">
    <property type="term" value="C:membrane"/>
    <property type="evidence" value="ECO:0007669"/>
    <property type="project" value="InterPro"/>
</dbReference>
<keyword evidence="3" id="KW-0378">Hydrolase</keyword>
<feature type="transmembrane region" description="Helical" evidence="1">
    <location>
        <begin position="335"/>
        <end position="354"/>
    </location>
</feature>